<feature type="non-terminal residue" evidence="2">
    <location>
        <position position="1"/>
    </location>
</feature>
<comment type="caution">
    <text evidence="2">The sequence shown here is derived from an EMBL/GenBank/DDBJ whole genome shotgun (WGS) entry which is preliminary data.</text>
</comment>
<proteinExistence type="predicted"/>
<sequence length="84" mass="8926">PHIRAQALQQTDLQTVTRFFRSTATFRTDTLSEASPIAIAGCPQPGSIREEAALKSKDPSLSATGPPHSLLDAGEDAACPHQSR</sequence>
<dbReference type="EMBL" id="VOFY01000021">
    <property type="protein sequence ID" value="KAA8581577.1"/>
    <property type="molecule type" value="Genomic_DNA"/>
</dbReference>
<feature type="region of interest" description="Disordered" evidence="1">
    <location>
        <begin position="54"/>
        <end position="84"/>
    </location>
</feature>
<dbReference type="Proteomes" id="UP000327493">
    <property type="component" value="Chromosome 21"/>
</dbReference>
<evidence type="ECO:0000313" key="2">
    <source>
        <dbReference type="EMBL" id="KAA8581577.1"/>
    </source>
</evidence>
<name>A0A5J5CIX1_9PERO</name>
<keyword evidence="3" id="KW-1185">Reference proteome</keyword>
<dbReference type="AlphaFoldDB" id="A0A5J5CIX1"/>
<organism evidence="2 3">
    <name type="scientific">Etheostoma spectabile</name>
    <name type="common">orangethroat darter</name>
    <dbReference type="NCBI Taxonomy" id="54343"/>
    <lineage>
        <taxon>Eukaryota</taxon>
        <taxon>Metazoa</taxon>
        <taxon>Chordata</taxon>
        <taxon>Craniata</taxon>
        <taxon>Vertebrata</taxon>
        <taxon>Euteleostomi</taxon>
        <taxon>Actinopterygii</taxon>
        <taxon>Neopterygii</taxon>
        <taxon>Teleostei</taxon>
        <taxon>Neoteleostei</taxon>
        <taxon>Acanthomorphata</taxon>
        <taxon>Eupercaria</taxon>
        <taxon>Perciformes</taxon>
        <taxon>Percoidei</taxon>
        <taxon>Percidae</taxon>
        <taxon>Etheostomatinae</taxon>
        <taxon>Etheostoma</taxon>
    </lineage>
</organism>
<evidence type="ECO:0000256" key="1">
    <source>
        <dbReference type="SAM" id="MobiDB-lite"/>
    </source>
</evidence>
<protein>
    <submittedName>
        <fullName evidence="2">Uncharacterized protein</fullName>
    </submittedName>
</protein>
<evidence type="ECO:0000313" key="3">
    <source>
        <dbReference type="Proteomes" id="UP000327493"/>
    </source>
</evidence>
<accession>A0A5J5CIX1</accession>
<reference evidence="2 3" key="1">
    <citation type="submission" date="2019-08" db="EMBL/GenBank/DDBJ databases">
        <title>A chromosome-level genome assembly, high-density linkage maps, and genome scans reveal the genomic architecture of hybrid incompatibilities underlying speciation via character displacement in darters (Percidae: Etheostominae).</title>
        <authorList>
            <person name="Moran R.L."/>
            <person name="Catchen J.M."/>
            <person name="Fuller R.C."/>
        </authorList>
    </citation>
    <scope>NUCLEOTIDE SEQUENCE [LARGE SCALE GENOMIC DNA]</scope>
    <source>
        <strain evidence="2">EspeVRDwgs_2016</strain>
        <tissue evidence="2">Muscle</tissue>
    </source>
</reference>
<gene>
    <name evidence="2" type="ORF">FQN60_003158</name>
</gene>